<name>A0A1R1YBS3_9FUNG</name>
<accession>A0A1R1YBS3</accession>
<evidence type="ECO:0000313" key="2">
    <source>
        <dbReference type="Proteomes" id="UP000187283"/>
    </source>
</evidence>
<dbReference type="EMBL" id="LSSN01000359">
    <property type="protein sequence ID" value="OMJ24354.1"/>
    <property type="molecule type" value="Genomic_DNA"/>
</dbReference>
<dbReference type="OrthoDB" id="10406444at2759"/>
<organism evidence="1 2">
    <name type="scientific">Smittium culicis</name>
    <dbReference type="NCBI Taxonomy" id="133412"/>
    <lineage>
        <taxon>Eukaryota</taxon>
        <taxon>Fungi</taxon>
        <taxon>Fungi incertae sedis</taxon>
        <taxon>Zoopagomycota</taxon>
        <taxon>Kickxellomycotina</taxon>
        <taxon>Harpellomycetes</taxon>
        <taxon>Harpellales</taxon>
        <taxon>Legeriomycetaceae</taxon>
        <taxon>Smittium</taxon>
    </lineage>
</organism>
<proteinExistence type="predicted"/>
<comment type="caution">
    <text evidence="1">The sequence shown here is derived from an EMBL/GenBank/DDBJ whole genome shotgun (WGS) entry which is preliminary data.</text>
</comment>
<dbReference type="AlphaFoldDB" id="A0A1R1YBS3"/>
<sequence length="184" mass="21149">MVDIRPSFQEDIGTIWDTRCRPVRIVDEQESGTLLQLVPRHQVNRAECANLQLVTFNPVMENGNMVPGSPETISLTTASTTGNNRNTRTEKQKITTIEQQELVSYGVENQRSFLKTQGLSDSTIKIIVSSERSLKRRSRYYYTQQNFLEWNLNNNQSSAILPIHVFNYLAHLFTRKISDKNIKS</sequence>
<gene>
    <name evidence="1" type="ORF">AYI70_g1641</name>
</gene>
<keyword evidence="2" id="KW-1185">Reference proteome</keyword>
<evidence type="ECO:0000313" key="1">
    <source>
        <dbReference type="EMBL" id="OMJ24354.1"/>
    </source>
</evidence>
<reference evidence="1 2" key="1">
    <citation type="submission" date="2017-01" db="EMBL/GenBank/DDBJ databases">
        <authorList>
            <person name="Mah S.A."/>
            <person name="Swanson W.J."/>
            <person name="Moy G.W."/>
            <person name="Vacquier V.D."/>
        </authorList>
    </citation>
    <scope>NUCLEOTIDE SEQUENCE [LARGE SCALE GENOMIC DNA]</scope>
    <source>
        <strain evidence="1 2">GSMNP</strain>
    </source>
</reference>
<protein>
    <submittedName>
        <fullName evidence="1">Uncharacterized protein</fullName>
    </submittedName>
</protein>
<dbReference type="Proteomes" id="UP000187283">
    <property type="component" value="Unassembled WGS sequence"/>
</dbReference>